<evidence type="ECO:0000259" key="1">
    <source>
        <dbReference type="Pfam" id="PF23672"/>
    </source>
</evidence>
<protein>
    <recommendedName>
        <fullName evidence="1">DUF7153 domain-containing protein</fullName>
    </recommendedName>
</protein>
<dbReference type="InterPro" id="IPR055577">
    <property type="entry name" value="DUF7153"/>
</dbReference>
<organism evidence="2 3">
    <name type="scientific">Gnathostoma spinigerum</name>
    <dbReference type="NCBI Taxonomy" id="75299"/>
    <lineage>
        <taxon>Eukaryota</taxon>
        <taxon>Metazoa</taxon>
        <taxon>Ecdysozoa</taxon>
        <taxon>Nematoda</taxon>
        <taxon>Chromadorea</taxon>
        <taxon>Rhabditida</taxon>
        <taxon>Spirurina</taxon>
        <taxon>Gnathostomatomorpha</taxon>
        <taxon>Gnathostomatoidea</taxon>
        <taxon>Gnathostomatidae</taxon>
        <taxon>Gnathostoma</taxon>
    </lineage>
</organism>
<feature type="domain" description="DUF7153" evidence="1">
    <location>
        <begin position="74"/>
        <end position="250"/>
    </location>
</feature>
<name>A0ABD6EKF7_9BILA</name>
<reference evidence="2 3" key="1">
    <citation type="submission" date="2024-08" db="EMBL/GenBank/DDBJ databases">
        <title>Gnathostoma spinigerum genome.</title>
        <authorList>
            <person name="Gonzalez-Bertolin B."/>
            <person name="Monzon S."/>
            <person name="Zaballos A."/>
            <person name="Jimenez P."/>
            <person name="Dekumyoy P."/>
            <person name="Varona S."/>
            <person name="Cuesta I."/>
            <person name="Sumanam S."/>
            <person name="Adisakwattana P."/>
            <person name="Gasser R.B."/>
            <person name="Hernandez-Gonzalez A."/>
            <person name="Young N.D."/>
            <person name="Perteguer M.J."/>
        </authorList>
    </citation>
    <scope>NUCLEOTIDE SEQUENCE [LARGE SCALE GENOMIC DNA]</scope>
    <source>
        <strain evidence="2">AL3</strain>
        <tissue evidence="2">Liver</tissue>
    </source>
</reference>
<sequence>MDQNEASVSTLMNENGKKAMSDESILLGFIGNSSDSLDVAPCCSSLGSEFTPEDESLDKALADCHTLRAHPMVTEGVLLRCIDANPLFPYLHYAIFKHKDHEIRIDSINDAVYKMDTKFNSQFGAYDEIYAIHTTSLMVDNHMPSHRHAGYIVISFKLLEDESQHSALENSWLGWTGAREIYKHSPRTWNLRRLALYRYCSNRRGSSRAFAYVLMCEFASICHPSNRLQALDMCERLRVRNCGYVSLYQVQWNYNIVSSNPGCSSLDSVKRERNPLLRGHSQEVDTTTAIYSTRRNHPGPLLRGRSLGYRYQEEMDQSGLLASYQHHSLTDDQTF</sequence>
<dbReference type="PANTHER" id="PTHR22198">
    <property type="entry name" value="FERM DOMAIN-CONTAINING PROTEIN"/>
    <property type="match status" value="1"/>
</dbReference>
<dbReference type="AlphaFoldDB" id="A0ABD6EKF7"/>
<evidence type="ECO:0000313" key="2">
    <source>
        <dbReference type="EMBL" id="MFH4980035.1"/>
    </source>
</evidence>
<dbReference type="Pfam" id="PF23672">
    <property type="entry name" value="DUF7153"/>
    <property type="match status" value="1"/>
</dbReference>
<dbReference type="Proteomes" id="UP001608902">
    <property type="component" value="Unassembled WGS sequence"/>
</dbReference>
<gene>
    <name evidence="2" type="ORF">AB6A40_006744</name>
</gene>
<accession>A0ABD6EKF7</accession>
<evidence type="ECO:0000313" key="3">
    <source>
        <dbReference type="Proteomes" id="UP001608902"/>
    </source>
</evidence>
<proteinExistence type="predicted"/>
<dbReference type="EMBL" id="JBGFUD010004964">
    <property type="protein sequence ID" value="MFH4980035.1"/>
    <property type="molecule type" value="Genomic_DNA"/>
</dbReference>
<dbReference type="PANTHER" id="PTHR22198:SF1">
    <property type="entry name" value="FERM DOMAIN-CONTAINING PROTEIN"/>
    <property type="match status" value="1"/>
</dbReference>
<keyword evidence="3" id="KW-1185">Reference proteome</keyword>
<comment type="caution">
    <text evidence="2">The sequence shown here is derived from an EMBL/GenBank/DDBJ whole genome shotgun (WGS) entry which is preliminary data.</text>
</comment>